<dbReference type="Proteomes" id="UP000309544">
    <property type="component" value="Unassembled WGS sequence"/>
</dbReference>
<name>A0A5C4RZD4_PROVB</name>
<accession>A0A5C4RZD4</accession>
<proteinExistence type="predicted"/>
<organism evidence="1 2">
    <name type="scientific">Prosthecochloris vibrioformis</name>
    <name type="common">Chlorobium vibrioforme</name>
    <dbReference type="NCBI Taxonomy" id="1098"/>
    <lineage>
        <taxon>Bacteria</taxon>
        <taxon>Pseudomonadati</taxon>
        <taxon>Chlorobiota</taxon>
        <taxon>Chlorobiia</taxon>
        <taxon>Chlorobiales</taxon>
        <taxon>Chlorobiaceae</taxon>
        <taxon>Prosthecochloris</taxon>
    </lineage>
</organism>
<evidence type="ECO:0008006" key="3">
    <source>
        <dbReference type="Google" id="ProtNLM"/>
    </source>
</evidence>
<dbReference type="AlphaFoldDB" id="A0A5C4RZD4"/>
<evidence type="ECO:0000313" key="1">
    <source>
        <dbReference type="EMBL" id="TNJ36299.1"/>
    </source>
</evidence>
<protein>
    <recommendedName>
        <fullName evidence="3">ApeA N-terminal domain-containing protein</fullName>
    </recommendedName>
</protein>
<dbReference type="RefSeq" id="WP_139626667.1">
    <property type="nucleotide sequence ID" value="NZ_VDCI01000006.1"/>
</dbReference>
<reference evidence="1 2" key="1">
    <citation type="submission" date="2019-05" db="EMBL/GenBank/DDBJ databases">
        <title>Draft Whole-Genome sequence of the green sulfur bacterium Prosthecochloris vibrioformis DSM 260.</title>
        <authorList>
            <person name="Meyer T.E."/>
            <person name="Kyndt J.A."/>
        </authorList>
    </citation>
    <scope>NUCLEOTIDE SEQUENCE [LARGE SCALE GENOMIC DNA]</scope>
    <source>
        <strain evidence="1 2">DSM 260</strain>
    </source>
</reference>
<sequence>MENYFLGLEAVHPSCLAKIITGDKLPKKAIIWEFTNEIKPIDLYCYLQVKYGSPNGLQNFLRNDSSDNLIHWEWSLAGQFGIVSIQGHNFRTEVHLIGEHDGKGLTLEDFIQQIKADFKNHGKSMKSVRVELEKWTRFLNPYHRINSVVAKNIKSLNSLDVKVDEDRELVKFHEENLPKLEENWKYVRDKYDNAIGITFGLRSMLPVLAESFINLIIFVLAKPEIKKNERLLQNTIRQQIDIRVQSLHLNCIGFTRPIDYTDDVCKKFHTLMNERNDLLHGNVEVNKLKIGEVYFKGKVPVFVGYEDMWQSAMGISLSSVKYNTIFDDHAVVTNFIEFILDHLSKDLKEQVQYIMTNSELGYNPANGRLGSLFSDNIADFRVSVNEA</sequence>
<evidence type="ECO:0000313" key="2">
    <source>
        <dbReference type="Proteomes" id="UP000309544"/>
    </source>
</evidence>
<dbReference type="EMBL" id="VDCI01000006">
    <property type="protein sequence ID" value="TNJ36299.1"/>
    <property type="molecule type" value="Genomic_DNA"/>
</dbReference>
<gene>
    <name evidence="1" type="ORF">FGF68_07400</name>
</gene>
<comment type="caution">
    <text evidence="1">The sequence shown here is derived from an EMBL/GenBank/DDBJ whole genome shotgun (WGS) entry which is preliminary data.</text>
</comment>
<keyword evidence="2" id="KW-1185">Reference proteome</keyword>